<evidence type="ECO:0000256" key="2">
    <source>
        <dbReference type="ARBA" id="ARBA00004651"/>
    </source>
</evidence>
<dbReference type="RefSeq" id="WP_003781873.1">
    <property type="nucleotide sequence ID" value="NZ_GL870929.1"/>
</dbReference>
<dbReference type="GO" id="GO:0005886">
    <property type="term" value="C:plasma membrane"/>
    <property type="evidence" value="ECO:0007669"/>
    <property type="project" value="UniProtKB-SubCell"/>
</dbReference>
<evidence type="ECO:0000256" key="7">
    <source>
        <dbReference type="ARBA" id="ARBA00022692"/>
    </source>
</evidence>
<evidence type="ECO:0000256" key="9">
    <source>
        <dbReference type="ARBA" id="ARBA00023136"/>
    </source>
</evidence>
<keyword evidence="6" id="KW-1003">Cell membrane</keyword>
<feature type="transmembrane region" description="Helical" evidence="10">
    <location>
        <begin position="204"/>
        <end position="221"/>
    </location>
</feature>
<organism evidence="11 12">
    <name type="scientific">Kingella denitrificans ATCC 33394</name>
    <dbReference type="NCBI Taxonomy" id="888741"/>
    <lineage>
        <taxon>Bacteria</taxon>
        <taxon>Pseudomonadati</taxon>
        <taxon>Pseudomonadota</taxon>
        <taxon>Betaproteobacteria</taxon>
        <taxon>Neisseriales</taxon>
        <taxon>Neisseriaceae</taxon>
        <taxon>Kingella</taxon>
    </lineage>
</organism>
<protein>
    <recommendedName>
        <fullName evidence="4">Nicotinamide riboside transporter PnuC</fullName>
    </recommendedName>
</protein>
<dbReference type="Proteomes" id="UP000004088">
    <property type="component" value="Unassembled WGS sequence"/>
</dbReference>
<keyword evidence="5" id="KW-0813">Transport</keyword>
<feature type="transmembrane region" description="Helical" evidence="10">
    <location>
        <begin position="183"/>
        <end position="198"/>
    </location>
</feature>
<evidence type="ECO:0000256" key="4">
    <source>
        <dbReference type="ARBA" id="ARBA00017522"/>
    </source>
</evidence>
<dbReference type="HOGENOM" id="CLU_076589_4_1_4"/>
<dbReference type="AlphaFoldDB" id="F0EXW6"/>
<dbReference type="GO" id="GO:0034257">
    <property type="term" value="F:nicotinamide riboside transmembrane transporter activity"/>
    <property type="evidence" value="ECO:0007669"/>
    <property type="project" value="InterPro"/>
</dbReference>
<feature type="transmembrane region" description="Helical" evidence="10">
    <location>
        <begin position="65"/>
        <end position="81"/>
    </location>
</feature>
<evidence type="ECO:0000313" key="12">
    <source>
        <dbReference type="Proteomes" id="UP000004088"/>
    </source>
</evidence>
<feature type="transmembrane region" description="Helical" evidence="10">
    <location>
        <begin position="156"/>
        <end position="176"/>
    </location>
</feature>
<evidence type="ECO:0000256" key="3">
    <source>
        <dbReference type="ARBA" id="ARBA00006669"/>
    </source>
</evidence>
<dbReference type="PANTHER" id="PTHR36122:SF2">
    <property type="entry name" value="NICOTINAMIDE RIBOSIDE TRANSPORTER PNUC"/>
    <property type="match status" value="1"/>
</dbReference>
<keyword evidence="7 10" id="KW-0812">Transmembrane</keyword>
<comment type="caution">
    <text evidence="11">The sequence shown here is derived from an EMBL/GenBank/DDBJ whole genome shotgun (WGS) entry which is preliminary data.</text>
</comment>
<evidence type="ECO:0000256" key="10">
    <source>
        <dbReference type="SAM" id="Phobius"/>
    </source>
</evidence>
<name>F0EXW6_9NEIS</name>
<keyword evidence="12" id="KW-1185">Reference proteome</keyword>
<evidence type="ECO:0000256" key="1">
    <source>
        <dbReference type="ARBA" id="ARBA00002672"/>
    </source>
</evidence>
<keyword evidence="9 10" id="KW-0472">Membrane</keyword>
<dbReference type="InterPro" id="IPR006419">
    <property type="entry name" value="NMN_transpt_PnuC"/>
</dbReference>
<gene>
    <name evidence="11" type="primary">pnuC</name>
    <name evidence="11" type="ORF">HMPREF9098_0676</name>
</gene>
<comment type="similarity">
    <text evidence="3">Belongs to the nicotinamide ribonucleoside (NR) uptake permease (TC 4.B.1) family.</text>
</comment>
<evidence type="ECO:0000256" key="5">
    <source>
        <dbReference type="ARBA" id="ARBA00022448"/>
    </source>
</evidence>
<accession>F0EXW6</accession>
<feature type="transmembrane region" description="Helical" evidence="10">
    <location>
        <begin position="130"/>
        <end position="150"/>
    </location>
</feature>
<evidence type="ECO:0000256" key="6">
    <source>
        <dbReference type="ARBA" id="ARBA00022475"/>
    </source>
</evidence>
<dbReference type="Pfam" id="PF04973">
    <property type="entry name" value="NMN_transporter"/>
    <property type="match status" value="1"/>
</dbReference>
<keyword evidence="8 10" id="KW-1133">Transmembrane helix</keyword>
<proteinExistence type="inferred from homology"/>
<comment type="subcellular location">
    <subcellularLocation>
        <location evidence="2">Cell membrane</location>
        <topology evidence="2">Multi-pass membrane protein</topology>
    </subcellularLocation>
</comment>
<dbReference type="NCBIfam" id="TIGR01528">
    <property type="entry name" value="NMN_trans_PnuC"/>
    <property type="match status" value="1"/>
</dbReference>
<feature type="transmembrane region" description="Helical" evidence="10">
    <location>
        <begin position="21"/>
        <end position="38"/>
    </location>
</feature>
<evidence type="ECO:0000313" key="11">
    <source>
        <dbReference type="EMBL" id="EGC17865.1"/>
    </source>
</evidence>
<feature type="transmembrane region" description="Helical" evidence="10">
    <location>
        <begin position="44"/>
        <end position="60"/>
    </location>
</feature>
<feature type="transmembrane region" description="Helical" evidence="10">
    <location>
        <begin position="93"/>
        <end position="109"/>
    </location>
</feature>
<sequence length="229" mass="26014">MSHTRYLKALFNDLCSGWKPFELFWLAAFLAAQIWAYWRQPDSWVSMVAGISGIICVVLVSKGKMINYLFGLIFAYSYFYASWKANFLGEMNTVLYVYLPSQFIGYFVWKENLCQEGGGQVVQAKKLSPKGWALLLVSLAVSTFLFAQALRAAGGSSTNLDGLTTMITVAGQLLMILRYREQWILWIALNILSIVLWAENPSMYLMFGAYLLNSVYGFYNWSRLQKATA</sequence>
<dbReference type="EMBL" id="AEWV01000013">
    <property type="protein sequence ID" value="EGC17865.1"/>
    <property type="molecule type" value="Genomic_DNA"/>
</dbReference>
<dbReference type="PANTHER" id="PTHR36122">
    <property type="entry name" value="NICOTINAMIDE RIBOSIDE TRANSPORTER PNUC"/>
    <property type="match status" value="1"/>
</dbReference>
<evidence type="ECO:0000256" key="8">
    <source>
        <dbReference type="ARBA" id="ARBA00022989"/>
    </source>
</evidence>
<comment type="function">
    <text evidence="1">Required for nicotinamide riboside transport across the inner membrane.</text>
</comment>
<reference evidence="11 12" key="1">
    <citation type="submission" date="2011-01" db="EMBL/GenBank/DDBJ databases">
        <authorList>
            <person name="Muzny D."/>
            <person name="Qin X."/>
            <person name="Deng J."/>
            <person name="Jiang H."/>
            <person name="Liu Y."/>
            <person name="Qu J."/>
            <person name="Song X.-Z."/>
            <person name="Zhang L."/>
            <person name="Thornton R."/>
            <person name="Coyle M."/>
            <person name="Francisco L."/>
            <person name="Jackson L."/>
            <person name="Javaid M."/>
            <person name="Korchina V."/>
            <person name="Kovar C."/>
            <person name="Mata R."/>
            <person name="Mathew T."/>
            <person name="Ngo R."/>
            <person name="Nguyen L."/>
            <person name="Nguyen N."/>
            <person name="Okwuonu G."/>
            <person name="Ongeri F."/>
            <person name="Pham C."/>
            <person name="Simmons D."/>
            <person name="Wilczek-Boney K."/>
            <person name="Hale W."/>
            <person name="Jakkamsetti A."/>
            <person name="Pham P."/>
            <person name="Ruth R."/>
            <person name="San Lucas F."/>
            <person name="Warren J."/>
            <person name="Zhang J."/>
            <person name="Zhao Z."/>
            <person name="Zhou C."/>
            <person name="Zhu D."/>
            <person name="Lee S."/>
            <person name="Bess C."/>
            <person name="Blankenburg K."/>
            <person name="Forbes L."/>
            <person name="Fu Q."/>
            <person name="Gubbala S."/>
            <person name="Hirani K."/>
            <person name="Jayaseelan J.C."/>
            <person name="Lara F."/>
            <person name="Munidasa M."/>
            <person name="Palculict T."/>
            <person name="Patil S."/>
            <person name="Pu L.-L."/>
            <person name="Saada N."/>
            <person name="Tang L."/>
            <person name="Weissenberger G."/>
            <person name="Zhu Y."/>
            <person name="Hemphill L."/>
            <person name="Shang Y."/>
            <person name="Youmans B."/>
            <person name="Ayvaz T."/>
            <person name="Ross M."/>
            <person name="Santibanez J."/>
            <person name="Aqrawi P."/>
            <person name="Gross S."/>
            <person name="Joshi V."/>
            <person name="Fowler G."/>
            <person name="Nazareth L."/>
            <person name="Reid J."/>
            <person name="Worley K."/>
            <person name="Petrosino J."/>
            <person name="Highlander S."/>
            <person name="Gibbs R."/>
        </authorList>
    </citation>
    <scope>NUCLEOTIDE SEQUENCE [LARGE SCALE GENOMIC DNA]</scope>
    <source>
        <strain evidence="11 12">ATCC 33394</strain>
    </source>
</reference>